<dbReference type="EMBL" id="CADEPM010000004">
    <property type="protein sequence ID" value="CAB3404583.1"/>
    <property type="molecule type" value="Genomic_DNA"/>
</dbReference>
<feature type="region of interest" description="Disordered" evidence="1">
    <location>
        <begin position="1"/>
        <end position="27"/>
    </location>
</feature>
<comment type="caution">
    <text evidence="2">The sequence shown here is derived from an EMBL/GenBank/DDBJ whole genome shotgun (WGS) entry which is preliminary data.</text>
</comment>
<gene>
    <name evidence="2" type="ORF">CBOVIS_LOCUS6893</name>
</gene>
<reference evidence="2 3" key="1">
    <citation type="submission" date="2020-04" db="EMBL/GenBank/DDBJ databases">
        <authorList>
            <person name="Laetsch R D."/>
            <person name="Stevens L."/>
            <person name="Kumar S."/>
            <person name="Blaxter L. M."/>
        </authorList>
    </citation>
    <scope>NUCLEOTIDE SEQUENCE [LARGE SCALE GENOMIC DNA]</scope>
</reference>
<feature type="region of interest" description="Disordered" evidence="1">
    <location>
        <begin position="538"/>
        <end position="560"/>
    </location>
</feature>
<evidence type="ECO:0000256" key="1">
    <source>
        <dbReference type="SAM" id="MobiDB-lite"/>
    </source>
</evidence>
<sequence>MKRSAEADGSCSPCTSSKKGNFDEFDYDDSSPPVLVAEFPFSGEPVESYCSSNVSQENNEMMNEEKESVPLTIFDLLGKAPDVKEKEETETVEVDEEADEEAKIRENAMKLFDEAMSYNRRNSPVSTFVAPISAPSTSTTGARTYKVTYQPSSTPTFKYMTPLPPKKALESIHPNAEEYTIQKDVERLLAAATRVYGPKVWTVEEKKEFEKFCRLLRMNGYLNDMQKEELRNFYTKAYNLTDDFGTRSTATALKDEKGILIASRNQLKKPQGPRFGEKPREPTIWSSNVPKLLQKANALYGVDKQWTIQEMEEFHKIYLKTRNKTQLGPVEEEELKAFYRKAYQLDKQNSDADGEIEGVEGGPSNKATLPTTGNYLNYTYHIGAVKVFEDVFTSDSNMIPMKRRGRPVKTSPETDEIFRKLEEDRDKLEAEQRERNVTKLLNRIRDVHGYAKAWSADEKKEFEKFYTIFRDRQMFTHAQKKEIDAFFRTAYSNLKGQPIAQVATQLDDEMKRQAKKEYWAEYRKQYYRARKAAGLLPYRKKAEEKRDPPPQNEEEKKARKAAYLREWRQRKAEEKLTLNTTLKTYLKSLAI</sequence>
<dbReference type="AlphaFoldDB" id="A0A8S1ERD9"/>
<evidence type="ECO:0000313" key="2">
    <source>
        <dbReference type="EMBL" id="CAB3404583.1"/>
    </source>
</evidence>
<proteinExistence type="predicted"/>
<dbReference type="Proteomes" id="UP000494206">
    <property type="component" value="Unassembled WGS sequence"/>
</dbReference>
<protein>
    <submittedName>
        <fullName evidence="2">Uncharacterized protein</fullName>
    </submittedName>
</protein>
<feature type="compositionally biased region" description="Basic and acidic residues" evidence="1">
    <location>
        <begin position="540"/>
        <end position="560"/>
    </location>
</feature>
<evidence type="ECO:0000313" key="3">
    <source>
        <dbReference type="Proteomes" id="UP000494206"/>
    </source>
</evidence>
<dbReference type="OrthoDB" id="5795956at2759"/>
<accession>A0A8S1ERD9</accession>
<name>A0A8S1ERD9_9PELO</name>
<keyword evidence="3" id="KW-1185">Reference proteome</keyword>
<organism evidence="2 3">
    <name type="scientific">Caenorhabditis bovis</name>
    <dbReference type="NCBI Taxonomy" id="2654633"/>
    <lineage>
        <taxon>Eukaryota</taxon>
        <taxon>Metazoa</taxon>
        <taxon>Ecdysozoa</taxon>
        <taxon>Nematoda</taxon>
        <taxon>Chromadorea</taxon>
        <taxon>Rhabditida</taxon>
        <taxon>Rhabditina</taxon>
        <taxon>Rhabditomorpha</taxon>
        <taxon>Rhabditoidea</taxon>
        <taxon>Rhabditidae</taxon>
        <taxon>Peloderinae</taxon>
        <taxon>Caenorhabditis</taxon>
    </lineage>
</organism>